<dbReference type="PRINTS" id="PR00260">
    <property type="entry name" value="CHEMTRNSDUCR"/>
</dbReference>
<dbReference type="InterPro" id="IPR004090">
    <property type="entry name" value="Chemotax_Me-accpt_rcpt"/>
</dbReference>
<dbReference type="GO" id="GO:0004888">
    <property type="term" value="F:transmembrane signaling receptor activity"/>
    <property type="evidence" value="ECO:0007669"/>
    <property type="project" value="InterPro"/>
</dbReference>
<feature type="transmembrane region" description="Helical" evidence="6">
    <location>
        <begin position="186"/>
        <end position="207"/>
    </location>
</feature>
<keyword evidence="6" id="KW-1133">Transmembrane helix</keyword>
<dbReference type="PROSITE" id="PS50885">
    <property type="entry name" value="HAMP"/>
    <property type="match status" value="1"/>
</dbReference>
<dbReference type="RefSeq" id="WP_080508827.1">
    <property type="nucleotide sequence ID" value="NZ_LIUF01000003.1"/>
</dbReference>
<feature type="transmembrane region" description="Helical" evidence="6">
    <location>
        <begin position="79"/>
        <end position="99"/>
    </location>
</feature>
<feature type="transmembrane region" description="Helical" evidence="6">
    <location>
        <begin position="47"/>
        <end position="67"/>
    </location>
</feature>
<evidence type="ECO:0000259" key="7">
    <source>
        <dbReference type="PROSITE" id="PS50111"/>
    </source>
</evidence>
<dbReference type="PANTHER" id="PTHR32089:SF112">
    <property type="entry name" value="LYSOZYME-LIKE PROTEIN-RELATED"/>
    <property type="match status" value="1"/>
</dbReference>
<dbReference type="PATRIC" id="fig|1705562.3.peg.545"/>
<protein>
    <submittedName>
        <fullName evidence="9 10">Chemotaxis protein</fullName>
    </submittedName>
</protein>
<dbReference type="Proteomes" id="UP000037729">
    <property type="component" value="Unassembled WGS sequence"/>
</dbReference>
<dbReference type="Proteomes" id="UP000610611">
    <property type="component" value="Unassembled WGS sequence"/>
</dbReference>
<organism evidence="9 11">
    <name type="scientific">Haloarcula rubripromontorii</name>
    <dbReference type="NCBI Taxonomy" id="1705562"/>
    <lineage>
        <taxon>Archaea</taxon>
        <taxon>Methanobacteriati</taxon>
        <taxon>Methanobacteriota</taxon>
        <taxon>Stenosarchaea group</taxon>
        <taxon>Halobacteria</taxon>
        <taxon>Halobacteriales</taxon>
        <taxon>Haloarculaceae</taxon>
        <taxon>Haloarcula</taxon>
    </lineage>
</organism>
<dbReference type="GO" id="GO:0007165">
    <property type="term" value="P:signal transduction"/>
    <property type="evidence" value="ECO:0007669"/>
    <property type="project" value="UniProtKB-KW"/>
</dbReference>
<dbReference type="STRING" id="1705562.AMS69_11785"/>
<dbReference type="InterPro" id="IPR003660">
    <property type="entry name" value="HAMP_dom"/>
</dbReference>
<keyword evidence="6" id="KW-0472">Membrane</keyword>
<evidence type="ECO:0000313" key="9">
    <source>
        <dbReference type="EMBL" id="KOX93120.1"/>
    </source>
</evidence>
<dbReference type="EMBL" id="LIUF01000003">
    <property type="protein sequence ID" value="KOX93120.1"/>
    <property type="molecule type" value="Genomic_DNA"/>
</dbReference>
<evidence type="ECO:0000259" key="8">
    <source>
        <dbReference type="PROSITE" id="PS50885"/>
    </source>
</evidence>
<comment type="similarity">
    <text evidence="2">Belongs to the methyl-accepting chemotaxis (MCP) protein family.</text>
</comment>
<feature type="coiled-coil region" evidence="4">
    <location>
        <begin position="482"/>
        <end position="509"/>
    </location>
</feature>
<dbReference type="EMBL" id="WOWB01000001">
    <property type="protein sequence ID" value="NLV06529.1"/>
    <property type="molecule type" value="Genomic_DNA"/>
</dbReference>
<sequence>MAQPTGDIGQPTDGNPGPVERLESFVSYIPDGSTIPDKQWRNRHRSVVLVTLLHIPFLFGLGVYTGSTPIAEAQIPATPLPRVLLLCGVVFALSAGSLIKRFRRRVRTILSVTGVFVSSLALVQFSGGYIEAHFHFFVGMAMVAVYEDWVPFLWGLAYVVLTHGYFGTIDPSRVYNHTAAINNPWVWGLIHGGFVLMLCVALVNNWVSTERSREKSRARFEQAEQRASEIDDLQAKQEEIERKRAEAKEAREEAEQKMRAVEQQNTELEATASRFSEAMAAAADGDLTVRVDPDVADNEAMVQIAESFNKMMTETESAMEDIQTFSQEVATTSDQVTAGASEATEASEDMSESIQGIASGAVDQREMLETVSSEMTDLSATVEEVAASAETVAERSRETAEIADAGEETAQEAIEGSREVQTAIDSTVENVERLDEKMAEIGEIVDLIGDIAEQTNMLALNANIEAARAGNGSGGDGFAVVADEVKQLAEETQASATEIEQLIEETQAQTETTVTEARGAKEDMQESTAAVEEVVDTFTQVAENAEATDNGIQEISDTTDDQAATTEEAVSMVEEAVDISEATAAETETASATAQEQAASMSQVSASIESLAEQSERLQTMLSEFDVGSR</sequence>
<evidence type="ECO:0000256" key="2">
    <source>
        <dbReference type="ARBA" id="ARBA00029447"/>
    </source>
</evidence>
<feature type="transmembrane region" description="Helical" evidence="6">
    <location>
        <begin position="106"/>
        <end position="129"/>
    </location>
</feature>
<reference evidence="9 11" key="1">
    <citation type="submission" date="2015-08" db="EMBL/GenBank/DDBJ databases">
        <title>Genomes of Isolates from Cabo Rojo, PR.</title>
        <authorList>
            <person name="Sanchez-Nieves R.L."/>
            <person name="Montalvo-Rodriguez R."/>
        </authorList>
    </citation>
    <scope>NUCLEOTIDE SEQUENCE [LARGE SCALE GENOMIC DNA]</scope>
    <source>
        <strain evidence="9 11">SL3</strain>
    </source>
</reference>
<dbReference type="Gene3D" id="1.10.287.950">
    <property type="entry name" value="Methyl-accepting chemotaxis protein"/>
    <property type="match status" value="1"/>
</dbReference>
<proteinExistence type="inferred from homology"/>
<evidence type="ECO:0000256" key="4">
    <source>
        <dbReference type="SAM" id="Coils"/>
    </source>
</evidence>
<evidence type="ECO:0000313" key="11">
    <source>
        <dbReference type="Proteomes" id="UP000037729"/>
    </source>
</evidence>
<dbReference type="AlphaFoldDB" id="A0A0N0BNX2"/>
<dbReference type="Pfam" id="PF00015">
    <property type="entry name" value="MCPsignal"/>
    <property type="match status" value="1"/>
</dbReference>
<evidence type="ECO:0000313" key="10">
    <source>
        <dbReference type="EMBL" id="NLV06529.1"/>
    </source>
</evidence>
<dbReference type="PROSITE" id="PS50111">
    <property type="entry name" value="CHEMOTAXIS_TRANSDUC_2"/>
    <property type="match status" value="1"/>
</dbReference>
<feature type="region of interest" description="Disordered" evidence="5">
    <location>
        <begin position="584"/>
        <end position="609"/>
    </location>
</feature>
<dbReference type="SUPFAM" id="SSF58104">
    <property type="entry name" value="Methyl-accepting chemotaxis protein (MCP) signaling domain"/>
    <property type="match status" value="1"/>
</dbReference>
<keyword evidence="4" id="KW-0175">Coiled coil</keyword>
<keyword evidence="6" id="KW-0812">Transmembrane</keyword>
<evidence type="ECO:0000256" key="1">
    <source>
        <dbReference type="ARBA" id="ARBA00023224"/>
    </source>
</evidence>
<name>A0A0N0BNX2_9EURY</name>
<evidence type="ECO:0000256" key="3">
    <source>
        <dbReference type="PROSITE-ProRule" id="PRU00284"/>
    </source>
</evidence>
<comment type="caution">
    <text evidence="9">The sequence shown here is derived from an EMBL/GenBank/DDBJ whole genome shotgun (WGS) entry which is preliminary data.</text>
</comment>
<dbReference type="PANTHER" id="PTHR32089">
    <property type="entry name" value="METHYL-ACCEPTING CHEMOTAXIS PROTEIN MCPB"/>
    <property type="match status" value="1"/>
</dbReference>
<evidence type="ECO:0000256" key="6">
    <source>
        <dbReference type="SAM" id="Phobius"/>
    </source>
</evidence>
<keyword evidence="11" id="KW-1185">Reference proteome</keyword>
<accession>A0A0N0BNX2</accession>
<dbReference type="CDD" id="cd11386">
    <property type="entry name" value="MCP_signal"/>
    <property type="match status" value="1"/>
</dbReference>
<feature type="transmembrane region" description="Helical" evidence="6">
    <location>
        <begin position="149"/>
        <end position="166"/>
    </location>
</feature>
<dbReference type="GO" id="GO:0006935">
    <property type="term" value="P:chemotaxis"/>
    <property type="evidence" value="ECO:0007669"/>
    <property type="project" value="InterPro"/>
</dbReference>
<dbReference type="SMART" id="SM00283">
    <property type="entry name" value="MA"/>
    <property type="match status" value="1"/>
</dbReference>
<reference evidence="10" key="2">
    <citation type="submission" date="2019-12" db="EMBL/GenBank/DDBJ databases">
        <title>The whole-genome sequencing of Haloarcula japonica strain pws8.</title>
        <authorList>
            <person name="Verma D.K."/>
            <person name="Gopal K."/>
            <person name="Prasad E.S."/>
        </authorList>
    </citation>
    <scope>NUCLEOTIDE SEQUENCE</scope>
    <source>
        <strain evidence="10">Pws8</strain>
    </source>
</reference>
<dbReference type="InterPro" id="IPR004089">
    <property type="entry name" value="MCPsignal_dom"/>
</dbReference>
<gene>
    <name evidence="9" type="ORF">AMS69_11785</name>
    <name evidence="10" type="ORF">GOC83_10360</name>
</gene>
<feature type="domain" description="HAMP" evidence="8">
    <location>
        <begin position="274"/>
        <end position="320"/>
    </location>
</feature>
<dbReference type="GO" id="GO:0016020">
    <property type="term" value="C:membrane"/>
    <property type="evidence" value="ECO:0007669"/>
    <property type="project" value="InterPro"/>
</dbReference>
<feature type="domain" description="Methyl-accepting transducer" evidence="7">
    <location>
        <begin position="339"/>
        <end position="577"/>
    </location>
</feature>
<dbReference type="SMART" id="SM00304">
    <property type="entry name" value="HAMP"/>
    <property type="match status" value="2"/>
</dbReference>
<feature type="region of interest" description="Disordered" evidence="5">
    <location>
        <begin position="218"/>
        <end position="248"/>
    </location>
</feature>
<feature type="compositionally biased region" description="Low complexity" evidence="5">
    <location>
        <begin position="584"/>
        <end position="603"/>
    </location>
</feature>
<keyword evidence="1 3" id="KW-0807">Transducer</keyword>
<evidence type="ECO:0000256" key="5">
    <source>
        <dbReference type="SAM" id="MobiDB-lite"/>
    </source>
</evidence>
<dbReference type="OrthoDB" id="8523at2157"/>
<dbReference type="CDD" id="cd06225">
    <property type="entry name" value="HAMP"/>
    <property type="match status" value="1"/>
</dbReference>